<comment type="caution">
    <text evidence="4">The sequence shown here is derived from an EMBL/GenBank/DDBJ whole genome shotgun (WGS) entry which is preliminary data.</text>
</comment>
<evidence type="ECO:0000259" key="2">
    <source>
        <dbReference type="Pfam" id="PF20446"/>
    </source>
</evidence>
<dbReference type="SUPFAM" id="SSF52540">
    <property type="entry name" value="P-loop containing nucleoside triphosphate hydrolases"/>
    <property type="match status" value="1"/>
</dbReference>
<evidence type="ECO:0008006" key="6">
    <source>
        <dbReference type="Google" id="ProtNLM"/>
    </source>
</evidence>
<feature type="domain" description="ATPase of the ABC class C-terminal" evidence="1">
    <location>
        <begin position="170"/>
        <end position="441"/>
    </location>
</feature>
<dbReference type="EMBL" id="ACCL02000016">
    <property type="protein sequence ID" value="EET59705.1"/>
    <property type="molecule type" value="Genomic_DNA"/>
</dbReference>
<dbReference type="InterPro" id="IPR046833">
    <property type="entry name" value="ABC_N"/>
</dbReference>
<evidence type="ECO:0000259" key="3">
    <source>
        <dbReference type="Pfam" id="PF21117"/>
    </source>
</evidence>
<dbReference type="Pfam" id="PF21117">
    <property type="entry name" value="MRB1590_C"/>
    <property type="match status" value="1"/>
</dbReference>
<evidence type="ECO:0000313" key="4">
    <source>
        <dbReference type="EMBL" id="EET59705.1"/>
    </source>
</evidence>
<dbReference type="InterPro" id="IPR019195">
    <property type="entry name" value="ABC_ATPase_put"/>
</dbReference>
<evidence type="ECO:0000313" key="5">
    <source>
        <dbReference type="Proteomes" id="UP000005561"/>
    </source>
</evidence>
<evidence type="ECO:0000259" key="1">
    <source>
        <dbReference type="Pfam" id="PF09818"/>
    </source>
</evidence>
<dbReference type="Proteomes" id="UP000005561">
    <property type="component" value="Unassembled WGS sequence"/>
</dbReference>
<dbReference type="AlphaFoldDB" id="C6LI50"/>
<name>C6LI50_9FIRM</name>
<dbReference type="PANTHER" id="PTHR38149:SF1">
    <property type="entry name" value="ATPASE"/>
    <property type="match status" value="1"/>
</dbReference>
<gene>
    <name evidence="4" type="ORF">BRYFOR_08321</name>
</gene>
<dbReference type="eggNOG" id="COG3044">
    <property type="taxonomic scope" value="Bacteria"/>
</dbReference>
<feature type="domain" description="ATPase of the ABC class N-terminal" evidence="2">
    <location>
        <begin position="5"/>
        <end position="165"/>
    </location>
</feature>
<dbReference type="InterPro" id="IPR027417">
    <property type="entry name" value="P-loop_NTPase"/>
</dbReference>
<sequence>MKSSNDLRTLLRSVDHKSYPAYKSLGGSWQFPLYTLVIDHVQGDPFASPSALHAEIPLARAGFPGEYYKKDCMRIALQDFLTRQLAKQFEAFNFKAKGSGKSGLLSISRCGQEVLERSACQITADRLIVRFHVGFPAFGRTINAGELEKILFEFLPRCMESSLYFQKLDKQKVQQAVFLAEDQEEIRSLLKQKKLVAFLADGSILPRKSGISELPMKDCVPFASPESMRQTLQLPHRGSITGMAIPQGITLIVGGGYHGKSTLLEAIQSGIYNHIAGDGREYVITDDTAVKLRAEDGRCVRNVDISLFINDLPNGKDTTVFSTEDASGSTSQAAAVMESIEAGARLFLIDEDTSATNFMVRDDFMQQVISRKKEPITPFIERVGDLYKKTGVSTIMVAGSSGAFFYIADHILQMDCYHTRDITASVKALCEQRKAPETQAPHFPEALCLDAPISAGVRSGDAQTAGTLTAQTANAKSAGTRIAGSSGAQSPQIRLHRILPAYRRTEHAHRGGHGNAGRGGASAGKYEHMKVKSSGLESFSLDKETVNVRYLEQLTDNEQVTALAYLLRFGLEQVSDGKKTVQESVQLIMDTLREKGWQAFCSSYVPCGLAVPRAQELFACFNRFRG</sequence>
<protein>
    <recommendedName>
        <fullName evidence="6">Isopentenyl-diphosphate delta-isomerase</fullName>
    </recommendedName>
</protein>
<reference evidence="4" key="1">
    <citation type="submission" date="2009-07" db="EMBL/GenBank/DDBJ databases">
        <authorList>
            <person name="Weinstock G."/>
            <person name="Sodergren E."/>
            <person name="Clifton S."/>
            <person name="Fulton L."/>
            <person name="Fulton B."/>
            <person name="Courtney L."/>
            <person name="Fronick C."/>
            <person name="Harrison M."/>
            <person name="Strong C."/>
            <person name="Farmer C."/>
            <person name="Delahaunty K."/>
            <person name="Markovic C."/>
            <person name="Hall O."/>
            <person name="Minx P."/>
            <person name="Tomlinson C."/>
            <person name="Mitreva M."/>
            <person name="Nelson J."/>
            <person name="Hou S."/>
            <person name="Wollam A."/>
            <person name="Pepin K.H."/>
            <person name="Johnson M."/>
            <person name="Bhonagiri V."/>
            <person name="Nash W.E."/>
            <person name="Warren W."/>
            <person name="Chinwalla A."/>
            <person name="Mardis E.R."/>
            <person name="Wilson R.K."/>
        </authorList>
    </citation>
    <scope>NUCLEOTIDE SEQUENCE [LARGE SCALE GENOMIC DNA]</scope>
    <source>
        <strain evidence="4">DSM 14469</strain>
    </source>
</reference>
<dbReference type="OrthoDB" id="9809999at2"/>
<accession>C6LI50</accession>
<proteinExistence type="predicted"/>
<dbReference type="InterPro" id="IPR046834">
    <property type="entry name" value="ABC_ATPase_C"/>
</dbReference>
<organism evidence="4 5">
    <name type="scientific">Marvinbryantia formatexigens DSM 14469</name>
    <dbReference type="NCBI Taxonomy" id="478749"/>
    <lineage>
        <taxon>Bacteria</taxon>
        <taxon>Bacillati</taxon>
        <taxon>Bacillota</taxon>
        <taxon>Clostridia</taxon>
        <taxon>Lachnospirales</taxon>
        <taxon>Lachnospiraceae</taxon>
        <taxon>Marvinbryantia</taxon>
    </lineage>
</organism>
<feature type="domain" description="MRB1590-like C-terminal" evidence="3">
    <location>
        <begin position="530"/>
        <end position="625"/>
    </location>
</feature>
<dbReference type="STRING" id="168384.SAMN05660368_02615"/>
<dbReference type="Pfam" id="PF20446">
    <property type="entry name" value="ABC_N"/>
    <property type="match status" value="1"/>
</dbReference>
<dbReference type="PANTHER" id="PTHR38149">
    <property type="entry name" value="ATPASE"/>
    <property type="match status" value="1"/>
</dbReference>
<keyword evidence="5" id="KW-1185">Reference proteome</keyword>
<dbReference type="Pfam" id="PF09818">
    <property type="entry name" value="ABC_ATPase"/>
    <property type="match status" value="1"/>
</dbReference>
<dbReference type="InterPro" id="IPR049069">
    <property type="entry name" value="MRB1590-like_C"/>
</dbReference>
<dbReference type="RefSeq" id="WP_006863098.1">
    <property type="nucleotide sequence ID" value="NZ_ACCL02000016.1"/>
</dbReference>